<proteinExistence type="predicted"/>
<dbReference type="EMBL" id="MHLN01000044">
    <property type="protein sequence ID" value="OGZ10052.1"/>
    <property type="molecule type" value="Genomic_DNA"/>
</dbReference>
<dbReference type="AlphaFoldDB" id="A0A1G2D9A5"/>
<evidence type="ECO:0000313" key="2">
    <source>
        <dbReference type="Proteomes" id="UP000178099"/>
    </source>
</evidence>
<comment type="caution">
    <text evidence="1">The sequence shown here is derived from an EMBL/GenBank/DDBJ whole genome shotgun (WGS) entry which is preliminary data.</text>
</comment>
<sequence>MVSLLFLPPLHAFSEDGQGGVKETQQEVFRMDMEKGVNPEYPGTLLLYLFEIKTLPHARFYFGQIRRSDEHGRAGFFGLGGVDLNLVDSVLPFARARGLLDSAPYVKAGIGLARFDRKTELIGTLVEAHLFLNVGAEALLPRTKLFWYLTLNHWSNGRGILGNLVPGPNKGEEFLGWGIGVGF</sequence>
<name>A0A1G2D9A5_9BACT</name>
<evidence type="ECO:0000313" key="1">
    <source>
        <dbReference type="EMBL" id="OGZ10052.1"/>
    </source>
</evidence>
<reference evidence="1 2" key="1">
    <citation type="journal article" date="2016" name="Nat. Commun.">
        <title>Thousands of microbial genomes shed light on interconnected biogeochemical processes in an aquifer system.</title>
        <authorList>
            <person name="Anantharaman K."/>
            <person name="Brown C.T."/>
            <person name="Hug L.A."/>
            <person name="Sharon I."/>
            <person name="Castelle C.J."/>
            <person name="Probst A.J."/>
            <person name="Thomas B.C."/>
            <person name="Singh A."/>
            <person name="Wilkins M.J."/>
            <person name="Karaoz U."/>
            <person name="Brodie E.L."/>
            <person name="Williams K.H."/>
            <person name="Hubbard S.S."/>
            <person name="Banfield J.F."/>
        </authorList>
    </citation>
    <scope>NUCLEOTIDE SEQUENCE [LARGE SCALE GENOMIC DNA]</scope>
</reference>
<accession>A0A1G2D9A5</accession>
<gene>
    <name evidence="1" type="ORF">A3D67_04005</name>
</gene>
<organism evidence="1 2">
    <name type="scientific">Candidatus Lloydbacteria bacterium RIFCSPHIGHO2_02_FULL_51_22</name>
    <dbReference type="NCBI Taxonomy" id="1798663"/>
    <lineage>
        <taxon>Bacteria</taxon>
        <taxon>Candidatus Lloydiibacteriota</taxon>
    </lineage>
</organism>
<protein>
    <recommendedName>
        <fullName evidence="3">Lipid A 3-O-deacylase</fullName>
    </recommendedName>
</protein>
<dbReference type="Proteomes" id="UP000178099">
    <property type="component" value="Unassembled WGS sequence"/>
</dbReference>
<evidence type="ECO:0008006" key="3">
    <source>
        <dbReference type="Google" id="ProtNLM"/>
    </source>
</evidence>